<protein>
    <recommendedName>
        <fullName evidence="3">Serine hydrolase domain-containing protein</fullName>
    </recommendedName>
</protein>
<dbReference type="PANTHER" id="PTHR48070">
    <property type="entry name" value="ESTERASE OVCA2"/>
    <property type="match status" value="1"/>
</dbReference>
<dbReference type="Pfam" id="PF03959">
    <property type="entry name" value="FSH1"/>
    <property type="match status" value="1"/>
</dbReference>
<feature type="region of interest" description="Disordered" evidence="2">
    <location>
        <begin position="245"/>
        <end position="283"/>
    </location>
</feature>
<dbReference type="SUPFAM" id="SSF53474">
    <property type="entry name" value="alpha/beta-Hydrolases"/>
    <property type="match status" value="1"/>
</dbReference>
<dbReference type="EMBL" id="KZ819602">
    <property type="protein sequence ID" value="PWN37624.1"/>
    <property type="molecule type" value="Genomic_DNA"/>
</dbReference>
<keyword evidence="5" id="KW-1185">Reference proteome</keyword>
<feature type="compositionally biased region" description="Basic and acidic residues" evidence="2">
    <location>
        <begin position="270"/>
        <end position="283"/>
    </location>
</feature>
<feature type="domain" description="Serine hydrolase" evidence="3">
    <location>
        <begin position="8"/>
        <end position="225"/>
    </location>
</feature>
<dbReference type="InterPro" id="IPR005645">
    <property type="entry name" value="FSH-like_dom"/>
</dbReference>
<dbReference type="GO" id="GO:0005634">
    <property type="term" value="C:nucleus"/>
    <property type="evidence" value="ECO:0007669"/>
    <property type="project" value="TreeGrafter"/>
</dbReference>
<dbReference type="PANTHER" id="PTHR48070:SF6">
    <property type="entry name" value="ESTERASE OVCA2"/>
    <property type="match status" value="1"/>
</dbReference>
<dbReference type="OrthoDB" id="2094269at2759"/>
<dbReference type="STRING" id="1280837.A0A316VK70"/>
<evidence type="ECO:0000313" key="4">
    <source>
        <dbReference type="EMBL" id="PWN37624.1"/>
    </source>
</evidence>
<evidence type="ECO:0000313" key="5">
    <source>
        <dbReference type="Proteomes" id="UP000245771"/>
    </source>
</evidence>
<dbReference type="GO" id="GO:0005737">
    <property type="term" value="C:cytoplasm"/>
    <property type="evidence" value="ECO:0007669"/>
    <property type="project" value="TreeGrafter"/>
</dbReference>
<dbReference type="InterPro" id="IPR050593">
    <property type="entry name" value="LovG"/>
</dbReference>
<dbReference type="Proteomes" id="UP000245771">
    <property type="component" value="Unassembled WGS sequence"/>
</dbReference>
<dbReference type="Gene3D" id="3.40.50.1820">
    <property type="entry name" value="alpha/beta hydrolase"/>
    <property type="match status" value="1"/>
</dbReference>
<gene>
    <name evidence="4" type="ORF">FA14DRAFT_176914</name>
</gene>
<dbReference type="GeneID" id="37022487"/>
<dbReference type="AlphaFoldDB" id="A0A316VK70"/>
<sequence length="283" mass="31447">MAASSSTRKLRILALHGYTSNAFILQRRLGAIRKACKENAEFIFVNGPIRVEPITDAAESLDAPDRISKANDPTIPLEEQPRAWWRSSDEGVYLQFDETIEYLNKEIAQHGPFDGVFGFSQGACFAALIASAFEDPSRYPKFKLPKEQGPLRFCVAVSGFRSRDPNMQTLFPEDGIQTPILHILGKADQIVDEDRAQTLVQAAANSRVEHHESGHVIPSQAPWRNFLRDFFASFVREGEPADAWRTVIGPNSRPKGEHSEPNSGTVTPRPESERTGTADKSSL</sequence>
<evidence type="ECO:0000256" key="2">
    <source>
        <dbReference type="SAM" id="MobiDB-lite"/>
    </source>
</evidence>
<dbReference type="InterPro" id="IPR029058">
    <property type="entry name" value="AB_hydrolase_fold"/>
</dbReference>
<name>A0A316VK70_9BASI</name>
<dbReference type="RefSeq" id="XP_025357926.1">
    <property type="nucleotide sequence ID" value="XM_025500706.1"/>
</dbReference>
<dbReference type="InParanoid" id="A0A316VK70"/>
<organism evidence="4 5">
    <name type="scientific">Meira miltonrushii</name>
    <dbReference type="NCBI Taxonomy" id="1280837"/>
    <lineage>
        <taxon>Eukaryota</taxon>
        <taxon>Fungi</taxon>
        <taxon>Dikarya</taxon>
        <taxon>Basidiomycota</taxon>
        <taxon>Ustilaginomycotina</taxon>
        <taxon>Exobasidiomycetes</taxon>
        <taxon>Exobasidiales</taxon>
        <taxon>Brachybasidiaceae</taxon>
        <taxon>Meira</taxon>
    </lineage>
</organism>
<keyword evidence="1" id="KW-0378">Hydrolase</keyword>
<dbReference type="GO" id="GO:0016787">
    <property type="term" value="F:hydrolase activity"/>
    <property type="evidence" value="ECO:0007669"/>
    <property type="project" value="UniProtKB-KW"/>
</dbReference>
<reference evidence="4 5" key="1">
    <citation type="journal article" date="2018" name="Mol. Biol. Evol.">
        <title>Broad Genomic Sampling Reveals a Smut Pathogenic Ancestry of the Fungal Clade Ustilaginomycotina.</title>
        <authorList>
            <person name="Kijpornyongpan T."/>
            <person name="Mondo S.J."/>
            <person name="Barry K."/>
            <person name="Sandor L."/>
            <person name="Lee J."/>
            <person name="Lipzen A."/>
            <person name="Pangilinan J."/>
            <person name="LaButti K."/>
            <person name="Hainaut M."/>
            <person name="Henrissat B."/>
            <person name="Grigoriev I.V."/>
            <person name="Spatafora J.W."/>
            <person name="Aime M.C."/>
        </authorList>
    </citation>
    <scope>NUCLEOTIDE SEQUENCE [LARGE SCALE GENOMIC DNA]</scope>
    <source>
        <strain evidence="4 5">MCA 3882</strain>
    </source>
</reference>
<proteinExistence type="predicted"/>
<evidence type="ECO:0000256" key="1">
    <source>
        <dbReference type="ARBA" id="ARBA00022801"/>
    </source>
</evidence>
<evidence type="ECO:0000259" key="3">
    <source>
        <dbReference type="Pfam" id="PF03959"/>
    </source>
</evidence>
<dbReference type="FunCoup" id="A0A316VK70">
    <property type="interactions" value="153"/>
</dbReference>
<accession>A0A316VK70</accession>